<reference evidence="1 2" key="1">
    <citation type="journal article" date="2017" name="G3 (Bethesda)">
        <title>The Physical Genome Mapping of Anopheles albimanus Corrected Scaffold Misassemblies and Identified Interarm Rearrangements in Genus Anopheles.</title>
        <authorList>
            <person name="Artemov G.N."/>
            <person name="Peery A.N."/>
            <person name="Jiang X."/>
            <person name="Tu Z."/>
            <person name="Stegniy V.N."/>
            <person name="Sharakhova M.V."/>
            <person name="Sharakhov I.V."/>
        </authorList>
    </citation>
    <scope>NUCLEOTIDE SEQUENCE [LARGE SCALE GENOMIC DNA]</scope>
    <source>
        <strain evidence="1 2">ALBI9_A</strain>
    </source>
</reference>
<organism evidence="1 2">
    <name type="scientific">Anopheles albimanus</name>
    <name type="common">New world malaria mosquito</name>
    <dbReference type="NCBI Taxonomy" id="7167"/>
    <lineage>
        <taxon>Eukaryota</taxon>
        <taxon>Metazoa</taxon>
        <taxon>Ecdysozoa</taxon>
        <taxon>Arthropoda</taxon>
        <taxon>Hexapoda</taxon>
        <taxon>Insecta</taxon>
        <taxon>Pterygota</taxon>
        <taxon>Neoptera</taxon>
        <taxon>Endopterygota</taxon>
        <taxon>Diptera</taxon>
        <taxon>Nematocera</taxon>
        <taxon>Culicoidea</taxon>
        <taxon>Culicidae</taxon>
        <taxon>Anophelinae</taxon>
        <taxon>Anopheles</taxon>
    </lineage>
</organism>
<accession>A0A182FB11</accession>
<dbReference type="AlphaFoldDB" id="A0A182FB11"/>
<reference evidence="1" key="2">
    <citation type="submission" date="2022-08" db="UniProtKB">
        <authorList>
            <consortium name="EnsemblMetazoa"/>
        </authorList>
    </citation>
    <scope>IDENTIFICATION</scope>
    <source>
        <strain evidence="1">STECLA/ALBI9_A</strain>
    </source>
</reference>
<dbReference type="InterPro" id="IPR011029">
    <property type="entry name" value="DEATH-like_dom_sf"/>
</dbReference>
<protein>
    <submittedName>
        <fullName evidence="1">Uncharacterized protein</fullName>
    </submittedName>
</protein>
<name>A0A182FB11_ANOAL</name>
<dbReference type="EnsemblMetazoa" id="AALB003691-RA">
    <property type="protein sequence ID" value="AALB003691-PA"/>
    <property type="gene ID" value="AALB003691"/>
</dbReference>
<dbReference type="VEuPathDB" id="VectorBase:AALB20_033973"/>
<dbReference type="GO" id="GO:0007165">
    <property type="term" value="P:signal transduction"/>
    <property type="evidence" value="ECO:0007669"/>
    <property type="project" value="InterPro"/>
</dbReference>
<evidence type="ECO:0000313" key="2">
    <source>
        <dbReference type="Proteomes" id="UP000069272"/>
    </source>
</evidence>
<proteinExistence type="predicted"/>
<dbReference type="CDD" id="cd01670">
    <property type="entry name" value="Death"/>
    <property type="match status" value="1"/>
</dbReference>
<dbReference type="InterPro" id="IPR000488">
    <property type="entry name" value="Death_dom"/>
</dbReference>
<dbReference type="Proteomes" id="UP000069272">
    <property type="component" value="Chromosome 3R"/>
</dbReference>
<sequence length="243" mass="27588">FIDSLFCKKYISKLDTDANTLPARNSNNIRIPQNDGASASSCSGGYHLEVSTVGNNSVLSHTKGFSSLLPSIPNEVIEPVNSIMNNIQNSTHSSSHTAMSNSGGINVFQLKNTRNVHIGDNIFIQTAHRQNQPHEVKWKKLKQSSTIMHMMHSSIDIENEVLEIVSRHLGYEWKSFARKLGYSKGQIDAFEEDNRTLSEQIYNFISDWNRSEDNPTLGKLVSLLWENDHKETVYHIKQAWKMR</sequence>
<dbReference type="STRING" id="7167.A0A182FB11"/>
<dbReference type="Pfam" id="PF00531">
    <property type="entry name" value="Death"/>
    <property type="match status" value="1"/>
</dbReference>
<dbReference type="SUPFAM" id="SSF47986">
    <property type="entry name" value="DEATH domain"/>
    <property type="match status" value="1"/>
</dbReference>
<dbReference type="VEuPathDB" id="VectorBase:AALB003691"/>
<dbReference type="PROSITE" id="PS50017">
    <property type="entry name" value="DEATH_DOMAIN"/>
    <property type="match status" value="1"/>
</dbReference>
<dbReference type="Gene3D" id="1.10.533.10">
    <property type="entry name" value="Death Domain, Fas"/>
    <property type="match status" value="1"/>
</dbReference>
<keyword evidence="2" id="KW-1185">Reference proteome</keyword>
<evidence type="ECO:0000313" key="1">
    <source>
        <dbReference type="EnsemblMetazoa" id="AALB003691-PA"/>
    </source>
</evidence>